<dbReference type="SUPFAM" id="SSF56300">
    <property type="entry name" value="Metallo-dependent phosphatases"/>
    <property type="match status" value="1"/>
</dbReference>
<dbReference type="Gene3D" id="3.60.21.10">
    <property type="match status" value="1"/>
</dbReference>
<dbReference type="PANTHER" id="PTHR42988:SF2">
    <property type="entry name" value="CYCLIC NUCLEOTIDE PHOSPHODIESTERASE CBUA0032-RELATED"/>
    <property type="match status" value="1"/>
</dbReference>
<keyword evidence="3" id="KW-0408">Iron</keyword>
<keyword evidence="2" id="KW-0378">Hydrolase</keyword>
<comment type="similarity">
    <text evidence="4">Belongs to the cyclic nucleotide phosphodiesterase class-III family.</text>
</comment>
<dbReference type="Pfam" id="PF19976">
    <property type="entry name" value="GAAD"/>
    <property type="match status" value="1"/>
</dbReference>
<evidence type="ECO:0000259" key="5">
    <source>
        <dbReference type="Pfam" id="PF00149"/>
    </source>
</evidence>
<reference evidence="7" key="1">
    <citation type="submission" date="2023-07" db="EMBL/GenBank/DDBJ databases">
        <title>The genome sequence of Rhodocytophaga aerolata KACC 12507.</title>
        <authorList>
            <person name="Zhang X."/>
        </authorList>
    </citation>
    <scope>NUCLEOTIDE SEQUENCE</scope>
    <source>
        <strain evidence="7">KACC 12507</strain>
    </source>
</reference>
<evidence type="ECO:0000313" key="7">
    <source>
        <dbReference type="EMBL" id="MDO1451348.1"/>
    </source>
</evidence>
<dbReference type="Pfam" id="PF00149">
    <property type="entry name" value="Metallophos"/>
    <property type="match status" value="1"/>
</dbReference>
<dbReference type="EMBL" id="JAUKPO010000054">
    <property type="protein sequence ID" value="MDO1451348.1"/>
    <property type="molecule type" value="Genomic_DNA"/>
</dbReference>
<organism evidence="7 8">
    <name type="scientific">Rhodocytophaga aerolata</name>
    <dbReference type="NCBI Taxonomy" id="455078"/>
    <lineage>
        <taxon>Bacteria</taxon>
        <taxon>Pseudomonadati</taxon>
        <taxon>Bacteroidota</taxon>
        <taxon>Cytophagia</taxon>
        <taxon>Cytophagales</taxon>
        <taxon>Rhodocytophagaceae</taxon>
        <taxon>Rhodocytophaga</taxon>
    </lineage>
</organism>
<dbReference type="Proteomes" id="UP001168528">
    <property type="component" value="Unassembled WGS sequence"/>
</dbReference>
<accession>A0ABT8RJC7</accession>
<sequence>MSLKILHISDIHFKNFNNYQYLDLDQEIQREIELDLSTLKKQYGKIDIVLLGGDIAFSGQLEEYDVADNWIKKICTIIECKEENVLTVPGNHDVDRSRLSTIVKTAQKNLKSSVSRQELDYRLGEIIKDQEYAEVFLRPLRHYNEFAQKYGSIPKNNNILYWEKDFVLDDRILRIRGLNSALVSSELDNENTSKMVLGSAQTRILRENAVIHLVLCHHPPRWIFDGDDAFKDLKEKARIQLFGHKHVFESDIYNGKSLVLAAGAMQPSRWEDGWEPRYNILEISIFQESHLKIKLFKRIWDKAQKKFKADFSVEGHIFEEYNLKLSEEEASIKTSDKGQEVQEKINDVPMAEPVIDPKAPNPKRKLAYLFLGLPYHIKLKIAVDLNLIDDSDKDLLEVQKAQKYFKRATERGLLEKLWEEVNKATGSTLKNPFAK</sequence>
<keyword evidence="1" id="KW-0479">Metal-binding</keyword>
<evidence type="ECO:0000259" key="6">
    <source>
        <dbReference type="Pfam" id="PF19976"/>
    </source>
</evidence>
<protein>
    <submittedName>
        <fullName evidence="7">Metallophosphoesterase</fullName>
    </submittedName>
</protein>
<evidence type="ECO:0000256" key="2">
    <source>
        <dbReference type="ARBA" id="ARBA00022801"/>
    </source>
</evidence>
<dbReference type="RefSeq" id="WP_302042146.1">
    <property type="nucleotide sequence ID" value="NZ_JAUKPO010000054.1"/>
</dbReference>
<comment type="caution">
    <text evidence="7">The sequence shown here is derived from an EMBL/GenBank/DDBJ whole genome shotgun (WGS) entry which is preliminary data.</text>
</comment>
<feature type="domain" description="GTPase-associated adaptor" evidence="6">
    <location>
        <begin position="364"/>
        <end position="423"/>
    </location>
</feature>
<dbReference type="InterPro" id="IPR004843">
    <property type="entry name" value="Calcineurin-like_PHP"/>
</dbReference>
<gene>
    <name evidence="7" type="ORF">Q0590_34050</name>
</gene>
<evidence type="ECO:0000313" key="8">
    <source>
        <dbReference type="Proteomes" id="UP001168528"/>
    </source>
</evidence>
<dbReference type="InterPro" id="IPR045533">
    <property type="entry name" value="GAAD"/>
</dbReference>
<evidence type="ECO:0000256" key="3">
    <source>
        <dbReference type="ARBA" id="ARBA00023004"/>
    </source>
</evidence>
<feature type="domain" description="Calcineurin-like phosphoesterase" evidence="5">
    <location>
        <begin position="3"/>
        <end position="247"/>
    </location>
</feature>
<evidence type="ECO:0000256" key="1">
    <source>
        <dbReference type="ARBA" id="ARBA00022723"/>
    </source>
</evidence>
<evidence type="ECO:0000256" key="4">
    <source>
        <dbReference type="ARBA" id="ARBA00025742"/>
    </source>
</evidence>
<dbReference type="PANTHER" id="PTHR42988">
    <property type="entry name" value="PHOSPHOHYDROLASE"/>
    <property type="match status" value="1"/>
</dbReference>
<name>A0ABT8RJC7_9BACT</name>
<dbReference type="InterPro" id="IPR050884">
    <property type="entry name" value="CNP_phosphodiesterase-III"/>
</dbReference>
<dbReference type="InterPro" id="IPR029052">
    <property type="entry name" value="Metallo-depent_PP-like"/>
</dbReference>
<proteinExistence type="inferred from homology"/>
<keyword evidence="8" id="KW-1185">Reference proteome</keyword>